<dbReference type="Proteomes" id="UP000077755">
    <property type="component" value="Chromosome 8"/>
</dbReference>
<dbReference type="EMBL" id="CP093350">
    <property type="protein sequence ID" value="WOH12861.1"/>
    <property type="molecule type" value="Genomic_DNA"/>
</dbReference>
<reference evidence="1" key="1">
    <citation type="journal article" date="2016" name="Nat. Genet.">
        <title>A high-quality carrot genome assembly provides new insights into carotenoid accumulation and asterid genome evolution.</title>
        <authorList>
            <person name="Iorizzo M."/>
            <person name="Ellison S."/>
            <person name="Senalik D."/>
            <person name="Zeng P."/>
            <person name="Satapoomin P."/>
            <person name="Huang J."/>
            <person name="Bowman M."/>
            <person name="Iovene M."/>
            <person name="Sanseverino W."/>
            <person name="Cavagnaro P."/>
            <person name="Yildiz M."/>
            <person name="Macko-Podgorni A."/>
            <person name="Moranska E."/>
            <person name="Grzebelus E."/>
            <person name="Grzebelus D."/>
            <person name="Ashrafi H."/>
            <person name="Zheng Z."/>
            <person name="Cheng S."/>
            <person name="Spooner D."/>
            <person name="Van Deynze A."/>
            <person name="Simon P."/>
        </authorList>
    </citation>
    <scope>NUCLEOTIDE SEQUENCE</scope>
    <source>
        <tissue evidence="1">Leaf</tissue>
    </source>
</reference>
<dbReference type="Gramene" id="KZM85394">
    <property type="protein sequence ID" value="KZM85394"/>
    <property type="gene ID" value="DCAR_027184"/>
</dbReference>
<evidence type="ECO:0000313" key="2">
    <source>
        <dbReference type="Proteomes" id="UP000077755"/>
    </source>
</evidence>
<accession>A0A175YNU4</accession>
<name>A0A175YNU4_DAUCS</name>
<dbReference type="AlphaFoldDB" id="A0A175YNU4"/>
<sequence length="146" mass="16457">MDVFASISISLLHLFHLLPPLPPANRHRSDGLYQNSPSLSTVQAHHRLAPLRSRRSPALAAGRCSALPPATPKLKTSIPIFNRSQLQFYSKFQTLSIFIHITLIISRKRIRAFLNKHGANVQIHPIISSMLGRSCSSYRRSRTLRD</sequence>
<reference evidence="1" key="2">
    <citation type="submission" date="2022-03" db="EMBL/GenBank/DDBJ databases">
        <title>Draft title - Genomic analysis of global carrot germplasm unveils the trajectory of domestication and the origin of high carotenoid orange carrot.</title>
        <authorList>
            <person name="Iorizzo M."/>
            <person name="Ellison S."/>
            <person name="Senalik D."/>
            <person name="Macko-Podgorni A."/>
            <person name="Grzebelus D."/>
            <person name="Bostan H."/>
            <person name="Rolling W."/>
            <person name="Curaba J."/>
            <person name="Simon P."/>
        </authorList>
    </citation>
    <scope>NUCLEOTIDE SEQUENCE</scope>
    <source>
        <tissue evidence="1">Leaf</tissue>
    </source>
</reference>
<evidence type="ECO:0000313" key="1">
    <source>
        <dbReference type="EMBL" id="WOH12861.1"/>
    </source>
</evidence>
<protein>
    <submittedName>
        <fullName evidence="1">Uncharacterized protein</fullName>
    </submittedName>
</protein>
<organism evidence="1 2">
    <name type="scientific">Daucus carota subsp. sativus</name>
    <name type="common">Carrot</name>
    <dbReference type="NCBI Taxonomy" id="79200"/>
    <lineage>
        <taxon>Eukaryota</taxon>
        <taxon>Viridiplantae</taxon>
        <taxon>Streptophyta</taxon>
        <taxon>Embryophyta</taxon>
        <taxon>Tracheophyta</taxon>
        <taxon>Spermatophyta</taxon>
        <taxon>Magnoliopsida</taxon>
        <taxon>eudicotyledons</taxon>
        <taxon>Gunneridae</taxon>
        <taxon>Pentapetalae</taxon>
        <taxon>asterids</taxon>
        <taxon>campanulids</taxon>
        <taxon>Apiales</taxon>
        <taxon>Apiaceae</taxon>
        <taxon>Apioideae</taxon>
        <taxon>Scandiceae</taxon>
        <taxon>Daucinae</taxon>
        <taxon>Daucus</taxon>
        <taxon>Daucus sect. Daucus</taxon>
    </lineage>
</organism>
<gene>
    <name evidence="1" type="ORF">DCAR_0832370</name>
</gene>
<proteinExistence type="predicted"/>
<keyword evidence="2" id="KW-1185">Reference proteome</keyword>